<accession>A0AA49GH67</accession>
<evidence type="ECO:0000256" key="1">
    <source>
        <dbReference type="ARBA" id="ARBA00010884"/>
    </source>
</evidence>
<organism evidence="4">
    <name type="scientific">Marivirga arenosa</name>
    <dbReference type="NCBI Taxonomy" id="3059076"/>
    <lineage>
        <taxon>Bacteria</taxon>
        <taxon>Pseudomonadati</taxon>
        <taxon>Bacteroidota</taxon>
        <taxon>Cytophagia</taxon>
        <taxon>Cytophagales</taxon>
        <taxon>Marivirgaceae</taxon>
        <taxon>Marivirga</taxon>
    </lineage>
</organism>
<dbReference type="InterPro" id="IPR050960">
    <property type="entry name" value="AB_hydrolase_4_sf"/>
</dbReference>
<evidence type="ECO:0000259" key="3">
    <source>
        <dbReference type="Pfam" id="PF00561"/>
    </source>
</evidence>
<dbReference type="RefSeq" id="WP_322345600.1">
    <property type="nucleotide sequence ID" value="NZ_CP129968.2"/>
</dbReference>
<dbReference type="AlphaFoldDB" id="A0AA49GH67"/>
<feature type="active site" description="Charge relay system" evidence="2">
    <location>
        <position position="315"/>
    </location>
</feature>
<dbReference type="SUPFAM" id="SSF53474">
    <property type="entry name" value="alpha/beta-Hydrolases"/>
    <property type="match status" value="1"/>
</dbReference>
<dbReference type="KEGG" id="marp:QYS47_00780"/>
<name>A0AA49GH67_9BACT</name>
<dbReference type="EMBL" id="CP129968">
    <property type="protein sequence ID" value="WKK83355.2"/>
    <property type="molecule type" value="Genomic_DNA"/>
</dbReference>
<dbReference type="GO" id="GO:0047372">
    <property type="term" value="F:monoacylglycerol lipase activity"/>
    <property type="evidence" value="ECO:0007669"/>
    <property type="project" value="TreeGrafter"/>
</dbReference>
<comment type="similarity">
    <text evidence="1">Belongs to the AB hydrolase superfamily. AB hydrolase 4 family.</text>
</comment>
<dbReference type="GO" id="GO:0034338">
    <property type="term" value="F:short-chain carboxylesterase activity"/>
    <property type="evidence" value="ECO:0007669"/>
    <property type="project" value="TreeGrafter"/>
</dbReference>
<keyword evidence="4" id="KW-0378">Hydrolase</keyword>
<dbReference type="PANTHER" id="PTHR10794:SF63">
    <property type="entry name" value="ALPHA_BETA HYDROLASE 1, ISOFORM A"/>
    <property type="match status" value="1"/>
</dbReference>
<feature type="domain" description="AB hydrolase-1" evidence="3">
    <location>
        <begin position="82"/>
        <end position="320"/>
    </location>
</feature>
<dbReference type="Pfam" id="PF00561">
    <property type="entry name" value="Abhydrolase_1"/>
    <property type="match status" value="1"/>
</dbReference>
<dbReference type="Gene3D" id="3.40.50.1820">
    <property type="entry name" value="alpha/beta hydrolase"/>
    <property type="match status" value="1"/>
</dbReference>
<feature type="active site" description="Charge relay system" evidence="2">
    <location>
        <position position="286"/>
    </location>
</feature>
<sequence>MFSNIRENSLLSSCFDNNIRMPIIQNNKYKPPFYLFNQHVETIVPSALRKVKGVNYRRERIETRDDDFLDIDWIQNDNSRLIIASHGLEGSSDRPYILGIAKLFSQNNWDVLAWNCRSCSGEMNKKEFLYHHGFTQDVEEVVQKARFHNYKEIVLIGFSMGGSLTLKYVGENSNNLYPEIKAAMAVSVPCNLSSSSKMLALKKNKFYQNRFMRKLDLKLRAKNEQFPGLLEIKPWKDFNSFHEFDTHYSAKIFGFKDAQDFYDNVQCYPYLKDINIPTLILNALNDPMLTGDCYPKNIAEQNQNISLELTKYGGHVGFLQKKSPYTYAEERAFEFFNKKVS</sequence>
<gene>
    <name evidence="4" type="ORF">QYS47_00780</name>
</gene>
<feature type="active site" description="Charge relay system" evidence="2">
    <location>
        <position position="159"/>
    </location>
</feature>
<dbReference type="PIRSF" id="PIRSF005211">
    <property type="entry name" value="Ab_hydro_YheT"/>
    <property type="match status" value="1"/>
</dbReference>
<proteinExistence type="inferred from homology"/>
<protein>
    <submittedName>
        <fullName evidence="4">Alpha/beta fold hydrolase</fullName>
    </submittedName>
</protein>
<evidence type="ECO:0000313" key="4">
    <source>
        <dbReference type="EMBL" id="WKK83355.2"/>
    </source>
</evidence>
<dbReference type="PANTHER" id="PTHR10794">
    <property type="entry name" value="ABHYDROLASE DOMAIN-CONTAINING PROTEIN"/>
    <property type="match status" value="1"/>
</dbReference>
<dbReference type="InterPro" id="IPR000073">
    <property type="entry name" value="AB_hydrolase_1"/>
</dbReference>
<dbReference type="Proteomes" id="UP001232019">
    <property type="component" value="Chromosome"/>
</dbReference>
<reference evidence="4" key="1">
    <citation type="submission" date="2023-08" db="EMBL/GenBank/DDBJ databases">
        <title>Comparative genomics and taxonomic characterization of three novel marine species of genus Marivirga.</title>
        <authorList>
            <person name="Muhammad N."/>
            <person name="Kim S.-G."/>
        </authorList>
    </citation>
    <scope>NUCLEOTIDE SEQUENCE</scope>
    <source>
        <strain evidence="4">BKB1-2</strain>
    </source>
</reference>
<dbReference type="InterPro" id="IPR029058">
    <property type="entry name" value="AB_hydrolase_fold"/>
</dbReference>
<evidence type="ECO:0000256" key="2">
    <source>
        <dbReference type="PIRSR" id="PIRSR005211-1"/>
    </source>
</evidence>
<dbReference type="InterPro" id="IPR012020">
    <property type="entry name" value="ABHD4"/>
</dbReference>